<dbReference type="Pfam" id="PF02779">
    <property type="entry name" value="Transket_pyr"/>
    <property type="match status" value="1"/>
</dbReference>
<evidence type="ECO:0000256" key="5">
    <source>
        <dbReference type="ARBA" id="ARBA00012280"/>
    </source>
</evidence>
<dbReference type="InterPro" id="IPR042179">
    <property type="entry name" value="KGD_C_sf"/>
</dbReference>
<evidence type="ECO:0000256" key="11">
    <source>
        <dbReference type="ARBA" id="ARBA00023128"/>
    </source>
</evidence>
<dbReference type="InterPro" id="IPR005475">
    <property type="entry name" value="Transketolase-like_Pyr-bd"/>
</dbReference>
<dbReference type="GO" id="GO:0006096">
    <property type="term" value="P:glycolytic process"/>
    <property type="evidence" value="ECO:0007669"/>
    <property type="project" value="UniProtKB-KW"/>
</dbReference>
<keyword evidence="9" id="KW-0560">Oxidoreductase</keyword>
<dbReference type="PANTHER" id="PTHR23152">
    <property type="entry name" value="2-OXOGLUTARATE DEHYDROGENASE"/>
    <property type="match status" value="1"/>
</dbReference>
<dbReference type="InterPro" id="IPR029061">
    <property type="entry name" value="THDP-binding"/>
</dbReference>
<dbReference type="Pfam" id="PF00676">
    <property type="entry name" value="E1_dh"/>
    <property type="match status" value="1"/>
</dbReference>
<comment type="cofactor">
    <cofactor evidence="2">
        <name>thiamine diphosphate</name>
        <dbReference type="ChEBI" id="CHEBI:58937"/>
    </cofactor>
</comment>
<feature type="domain" description="Transketolase-like pyrimidine-binding" evidence="14">
    <location>
        <begin position="224"/>
        <end position="437"/>
    </location>
</feature>
<dbReference type="GO" id="GO:0004591">
    <property type="term" value="F:oxoglutarate dehydrogenase (succinyl-transferring) activity"/>
    <property type="evidence" value="ECO:0007669"/>
    <property type="project" value="UniProtKB-EC"/>
</dbReference>
<evidence type="ECO:0000256" key="7">
    <source>
        <dbReference type="ARBA" id="ARBA00022842"/>
    </source>
</evidence>
<dbReference type="AlphaFoldDB" id="A0ABD2QJ97"/>
<dbReference type="InterPro" id="IPR031717">
    <property type="entry name" value="ODO-1/KGD_C"/>
</dbReference>
<dbReference type="PANTHER" id="PTHR23152:SF4">
    <property type="entry name" value="2-OXOADIPATE DEHYDROGENASE COMPLEX COMPONENT E1"/>
    <property type="match status" value="1"/>
</dbReference>
<dbReference type="Proteomes" id="UP001626550">
    <property type="component" value="Unassembled WGS sequence"/>
</dbReference>
<evidence type="ECO:0000256" key="13">
    <source>
        <dbReference type="ARBA" id="ARBA00030680"/>
    </source>
</evidence>
<dbReference type="EC" id="1.2.4.2" evidence="5"/>
<accession>A0ABD2QJ97</accession>
<evidence type="ECO:0000313" key="15">
    <source>
        <dbReference type="EMBL" id="KAL3319584.1"/>
    </source>
</evidence>
<comment type="cofactor">
    <cofactor evidence="1">
        <name>Mg(2+)</name>
        <dbReference type="ChEBI" id="CHEBI:18420"/>
    </cofactor>
</comment>
<dbReference type="Gene3D" id="3.40.50.12470">
    <property type="match status" value="1"/>
</dbReference>
<reference evidence="15 16" key="1">
    <citation type="submission" date="2024-11" db="EMBL/GenBank/DDBJ databases">
        <title>Adaptive evolution of stress response genes in parasites aligns with host niche diversity.</title>
        <authorList>
            <person name="Hahn C."/>
            <person name="Resl P."/>
        </authorList>
    </citation>
    <scope>NUCLEOTIDE SEQUENCE [LARGE SCALE GENOMIC DNA]</scope>
    <source>
        <strain evidence="15">EGGRZ-B1_66</strain>
        <tissue evidence="15">Body</tissue>
    </source>
</reference>
<dbReference type="FunFam" id="3.40.50.12470:FF:000007">
    <property type="entry name" value="2-oxoglutarate dehydrogenase e1 mitochondrial"/>
    <property type="match status" value="1"/>
</dbReference>
<dbReference type="InterPro" id="IPR011603">
    <property type="entry name" value="2oxoglutarate_DH_E1"/>
</dbReference>
<evidence type="ECO:0000256" key="2">
    <source>
        <dbReference type="ARBA" id="ARBA00001964"/>
    </source>
</evidence>
<keyword evidence="7" id="KW-0460">Magnesium</keyword>
<evidence type="ECO:0000256" key="1">
    <source>
        <dbReference type="ARBA" id="ARBA00001946"/>
    </source>
</evidence>
<protein>
    <recommendedName>
        <fullName evidence="5">oxoglutarate dehydrogenase (succinyl-transferring)</fullName>
        <ecNumber evidence="5">1.2.4.2</ecNumber>
    </recommendedName>
    <alternativeName>
        <fullName evidence="13">Alpha-ketoglutarate dehydrogenase</fullName>
    </alternativeName>
</protein>
<evidence type="ECO:0000256" key="4">
    <source>
        <dbReference type="ARBA" id="ARBA00006936"/>
    </source>
</evidence>
<comment type="similarity">
    <text evidence="4">Belongs to the alpha-ketoglutarate dehydrogenase family.</text>
</comment>
<evidence type="ECO:0000256" key="10">
    <source>
        <dbReference type="ARBA" id="ARBA00023052"/>
    </source>
</evidence>
<keyword evidence="6" id="KW-0479">Metal-binding</keyword>
<dbReference type="SMART" id="SM00861">
    <property type="entry name" value="Transket_pyr"/>
    <property type="match status" value="1"/>
</dbReference>
<evidence type="ECO:0000256" key="9">
    <source>
        <dbReference type="ARBA" id="ARBA00023002"/>
    </source>
</evidence>
<dbReference type="GO" id="GO:0005739">
    <property type="term" value="C:mitochondrion"/>
    <property type="evidence" value="ECO:0007669"/>
    <property type="project" value="UniProtKB-SubCell"/>
</dbReference>
<dbReference type="SUPFAM" id="SSF52518">
    <property type="entry name" value="Thiamin diphosphate-binding fold (THDP-binding)"/>
    <property type="match status" value="2"/>
</dbReference>
<evidence type="ECO:0000256" key="3">
    <source>
        <dbReference type="ARBA" id="ARBA00004173"/>
    </source>
</evidence>
<evidence type="ECO:0000256" key="12">
    <source>
        <dbReference type="ARBA" id="ARBA00023152"/>
    </source>
</evidence>
<evidence type="ECO:0000259" key="14">
    <source>
        <dbReference type="SMART" id="SM00861"/>
    </source>
</evidence>
<keyword evidence="16" id="KW-1185">Reference proteome</keyword>
<organism evidence="15 16">
    <name type="scientific">Cichlidogyrus casuarinus</name>
    <dbReference type="NCBI Taxonomy" id="1844966"/>
    <lineage>
        <taxon>Eukaryota</taxon>
        <taxon>Metazoa</taxon>
        <taxon>Spiralia</taxon>
        <taxon>Lophotrochozoa</taxon>
        <taxon>Platyhelminthes</taxon>
        <taxon>Monogenea</taxon>
        <taxon>Monopisthocotylea</taxon>
        <taxon>Dactylogyridea</taxon>
        <taxon>Ancyrocephalidae</taxon>
        <taxon>Cichlidogyrus</taxon>
    </lineage>
</organism>
<dbReference type="Pfam" id="PF16870">
    <property type="entry name" value="OxoGdeHyase_C"/>
    <property type="match status" value="1"/>
</dbReference>
<keyword evidence="11" id="KW-0496">Mitochondrion</keyword>
<keyword evidence="10" id="KW-0786">Thiamine pyrophosphate</keyword>
<sequence>MHLSDLPSYSAKGCIHIVANNQIGFTTDPRSSRSSPYCTDVARVTNSLIMHVNADDPEAVMHVATVAAEWRQQFGKDVIIDLVSYRRNGHNEMDEPKFTQPLMYKVIEKTPNVLKKYSDKLIQEGVMTKEEYEAEIHKYDKICEDSLAEAKQRTVVYNRAWLDSPWDGFFDNKDMMDRPETGIKETTMQSIGKVVSEVPADFVIHSGLQRTLKARADMLEKRVADWALGEQFAFGSLLRHGIHVRLSGQDVERGTFSHRHAVLHHQDIDKKTYVPLNNLSTGQAPFIACNSSLSEYAVLGFELGYSLTNPNSLVLWEAQFGDFNNTAQCIIDQFISSGQQKWVRQSGLVMLLPHGYEGMGPEHSSGRIERFLQMSNDDENYVPVFDKNFEMQQLHESNWIVANCTTPANYFHILRRQVLLPFRKPLVLFSPKSLLRHPMARSSFDDMLPGTTFQRLIPDNGPASQNGANVKKVILCSGKVYYELVAERHSVGLDDAIAICRVEQLTPFPYDLIKAELEKYPNAYVQWVQEEHKNMGPWSYVQPRLNHLIRRQMNDRLFNQVTLVIQQII</sequence>
<proteinExistence type="inferred from homology"/>
<keyword evidence="8" id="KW-0809">Transit peptide</keyword>
<comment type="subcellular location">
    <subcellularLocation>
        <location evidence="3">Mitochondrion</location>
    </subcellularLocation>
</comment>
<evidence type="ECO:0000313" key="16">
    <source>
        <dbReference type="Proteomes" id="UP001626550"/>
    </source>
</evidence>
<dbReference type="InterPro" id="IPR001017">
    <property type="entry name" value="DH_E1"/>
</dbReference>
<dbReference type="EMBL" id="JBJKFK010000121">
    <property type="protein sequence ID" value="KAL3319584.1"/>
    <property type="molecule type" value="Genomic_DNA"/>
</dbReference>
<dbReference type="Gene3D" id="3.40.50.11610">
    <property type="entry name" value="Multifunctional 2-oxoglutarate metabolism enzyme, C-terminal domain"/>
    <property type="match status" value="1"/>
</dbReference>
<keyword evidence="12" id="KW-0324">Glycolysis</keyword>
<evidence type="ECO:0000256" key="6">
    <source>
        <dbReference type="ARBA" id="ARBA00022723"/>
    </source>
</evidence>
<dbReference type="GO" id="GO:0046872">
    <property type="term" value="F:metal ion binding"/>
    <property type="evidence" value="ECO:0007669"/>
    <property type="project" value="UniProtKB-KW"/>
</dbReference>
<comment type="caution">
    <text evidence="15">The sequence shown here is derived from an EMBL/GenBank/DDBJ whole genome shotgun (WGS) entry which is preliminary data.</text>
</comment>
<evidence type="ECO:0000256" key="8">
    <source>
        <dbReference type="ARBA" id="ARBA00022946"/>
    </source>
</evidence>
<gene>
    <name evidence="15" type="ORF">Ciccas_001735</name>
</gene>
<name>A0ABD2QJ97_9PLAT</name>
<dbReference type="Gene3D" id="3.40.50.970">
    <property type="match status" value="1"/>
</dbReference>
<dbReference type="FunFam" id="3.40.50.970:FF:000135">
    <property type="entry name" value="Uncharacterized protein"/>
    <property type="match status" value="1"/>
</dbReference>